<dbReference type="InterPro" id="IPR033469">
    <property type="entry name" value="CYTH-like_dom_sf"/>
</dbReference>
<evidence type="ECO:0000313" key="3">
    <source>
        <dbReference type="Proteomes" id="UP001164726"/>
    </source>
</evidence>
<keyword evidence="3" id="KW-1185">Reference proteome</keyword>
<sequence length="202" mass="24467">MQQLEIEFKNLLTEHEFNQLKDYFSIREEEFFCQENYYFDTPNFLLKTNGMALRIRKKMNVYELTLKEQRDVGLLETTEPLSLSDAKSFINGQMYFHGDIKNRLEQLQIPLDTIRCFGQLKTFRAERPYRDGLFILDKSMYLKKTDYELEYEVKDAEVGEQSFIDLLRQFQIPRRKTENKIARLYNEKMRQASRKNREAMYE</sequence>
<dbReference type="SUPFAM" id="SSF55154">
    <property type="entry name" value="CYTH-like phosphatases"/>
    <property type="match status" value="1"/>
</dbReference>
<dbReference type="Proteomes" id="UP001164726">
    <property type="component" value="Chromosome"/>
</dbReference>
<evidence type="ECO:0000313" key="2">
    <source>
        <dbReference type="EMBL" id="WAA13074.1"/>
    </source>
</evidence>
<dbReference type="SMART" id="SM01118">
    <property type="entry name" value="CYTH"/>
    <property type="match status" value="1"/>
</dbReference>
<reference evidence="2" key="1">
    <citation type="submission" date="2022-09" db="EMBL/GenBank/DDBJ databases">
        <title>Complete Genomes of Fervidibacillus albus and Fervidibacillus halotolerans isolated from tidal flat sediments.</title>
        <authorList>
            <person name="Kwon K.K."/>
            <person name="Yang S.-H."/>
            <person name="Park M.J."/>
            <person name="Oh H.-M."/>
        </authorList>
    </citation>
    <scope>NUCLEOTIDE SEQUENCE</scope>
    <source>
        <strain evidence="2">MEBiC13594</strain>
    </source>
</reference>
<dbReference type="AlphaFoldDB" id="A0A9E8M2C2"/>
<feature type="domain" description="CYTH" evidence="1">
    <location>
        <begin position="3"/>
        <end position="191"/>
    </location>
</feature>
<dbReference type="InterPro" id="IPR009195">
    <property type="entry name" value="Uncharacterised_YjbK"/>
</dbReference>
<dbReference type="Gene3D" id="2.40.320.10">
    <property type="entry name" value="Hypothetical Protein Pfu-838710-001"/>
    <property type="match status" value="1"/>
</dbReference>
<protein>
    <submittedName>
        <fullName evidence="2">CYTH domain-containing protein</fullName>
    </submittedName>
</protein>
<evidence type="ECO:0000259" key="1">
    <source>
        <dbReference type="PROSITE" id="PS51707"/>
    </source>
</evidence>
<dbReference type="EMBL" id="CP106877">
    <property type="protein sequence ID" value="WAA13074.1"/>
    <property type="molecule type" value="Genomic_DNA"/>
</dbReference>
<name>A0A9E8M2C2_9BACI</name>
<dbReference type="RefSeq" id="WP_275421214.1">
    <property type="nucleotide sequence ID" value="NZ_CP106877.1"/>
</dbReference>
<accession>A0A9E8M2C2</accession>
<organism evidence="2 3">
    <name type="scientific">Fervidibacillus halotolerans</name>
    <dbReference type="NCBI Taxonomy" id="2980027"/>
    <lineage>
        <taxon>Bacteria</taxon>
        <taxon>Bacillati</taxon>
        <taxon>Bacillota</taxon>
        <taxon>Bacilli</taxon>
        <taxon>Bacillales</taxon>
        <taxon>Bacillaceae</taxon>
        <taxon>Fervidibacillus</taxon>
    </lineage>
</organism>
<dbReference type="PROSITE" id="PS51707">
    <property type="entry name" value="CYTH"/>
    <property type="match status" value="1"/>
</dbReference>
<dbReference type="Pfam" id="PF01928">
    <property type="entry name" value="CYTH"/>
    <property type="match status" value="1"/>
</dbReference>
<proteinExistence type="predicted"/>
<gene>
    <name evidence="2" type="ORF">OE105_02805</name>
</gene>
<dbReference type="PIRSF" id="PIRSF012526">
    <property type="entry name" value="CYTH_UCP012526"/>
    <property type="match status" value="1"/>
</dbReference>
<dbReference type="CDD" id="cd07762">
    <property type="entry name" value="CYTH-like_Pase_1"/>
    <property type="match status" value="1"/>
</dbReference>
<dbReference type="InterPro" id="IPR023577">
    <property type="entry name" value="CYTH_domain"/>
</dbReference>
<dbReference type="KEGG" id="fhl:OE105_02805"/>